<evidence type="ECO:0000313" key="2">
    <source>
        <dbReference type="Proteomes" id="UP001497623"/>
    </source>
</evidence>
<reference evidence="1 2" key="1">
    <citation type="submission" date="2024-05" db="EMBL/GenBank/DDBJ databases">
        <authorList>
            <person name="Wallberg A."/>
        </authorList>
    </citation>
    <scope>NUCLEOTIDE SEQUENCE [LARGE SCALE GENOMIC DNA]</scope>
</reference>
<gene>
    <name evidence="1" type="ORF">MNOR_LOCUS33388</name>
</gene>
<dbReference type="InterPro" id="IPR008042">
    <property type="entry name" value="Retrotrans_Pao"/>
</dbReference>
<dbReference type="EMBL" id="CAXKWB010047994">
    <property type="protein sequence ID" value="CAL4166305.1"/>
    <property type="molecule type" value="Genomic_DNA"/>
</dbReference>
<protein>
    <submittedName>
        <fullName evidence="1">Uncharacterized protein</fullName>
    </submittedName>
</protein>
<dbReference type="AlphaFoldDB" id="A0AAV2S936"/>
<proteinExistence type="predicted"/>
<organism evidence="1 2">
    <name type="scientific">Meganyctiphanes norvegica</name>
    <name type="common">Northern krill</name>
    <name type="synonym">Thysanopoda norvegica</name>
    <dbReference type="NCBI Taxonomy" id="48144"/>
    <lineage>
        <taxon>Eukaryota</taxon>
        <taxon>Metazoa</taxon>
        <taxon>Ecdysozoa</taxon>
        <taxon>Arthropoda</taxon>
        <taxon>Crustacea</taxon>
        <taxon>Multicrustacea</taxon>
        <taxon>Malacostraca</taxon>
        <taxon>Eumalacostraca</taxon>
        <taxon>Eucarida</taxon>
        <taxon>Euphausiacea</taxon>
        <taxon>Euphausiidae</taxon>
        <taxon>Meganyctiphanes</taxon>
    </lineage>
</organism>
<comment type="caution">
    <text evidence="1">The sequence shown here is derived from an EMBL/GenBank/DDBJ whole genome shotgun (WGS) entry which is preliminary data.</text>
</comment>
<evidence type="ECO:0000313" key="1">
    <source>
        <dbReference type="EMBL" id="CAL4166305.1"/>
    </source>
</evidence>
<keyword evidence="2" id="KW-1185">Reference proteome</keyword>
<accession>A0AAV2S936</accession>
<name>A0AAV2S936_MEGNR</name>
<dbReference type="PANTHER" id="PTHR47331">
    <property type="entry name" value="PHD-TYPE DOMAIN-CONTAINING PROTEIN"/>
    <property type="match status" value="1"/>
</dbReference>
<sequence length="363" mass="41733">MYSVMRHQPRMVHVSIYSIPLQNLNQKVTANCFFAKGKIKPKNTVDNDNTIPKLELTAMLVGARLVKIIQTSLSIDKRNNVYLWSDAMVVLQWLSSQDIDSAYVHRRVVAIREACPGAILMHVATLDNPADIITRPIRVGKFIINDIWWHGPKWLINNKQQWPIQQVEYNLCPPLYNPQSIDVNVAIVNAFNISFNYKDESIQTLLQVSMVDRCVELSEKSILQFFDTYNFQRSMRVLIYIFRLAHGTRFHKNLDNKYGNIFTSPLGQFEYAKLKAILIMQSECFPTEKSILDSGKLVTIGPCRNFGLRYDRLGVLRCTTKAVQLDPIDGFGPILTAPRHPFVMSYIYSLHYHSNCASKKLYP</sequence>
<dbReference type="Proteomes" id="UP001497623">
    <property type="component" value="Unassembled WGS sequence"/>
</dbReference>
<dbReference type="Pfam" id="PF05380">
    <property type="entry name" value="Peptidase_A17"/>
    <property type="match status" value="1"/>
</dbReference>